<keyword evidence="2 4" id="KW-0547">Nucleotide-binding</keyword>
<dbReference type="InterPro" id="IPR011761">
    <property type="entry name" value="ATP-grasp"/>
</dbReference>
<dbReference type="InterPro" id="IPR041472">
    <property type="entry name" value="BL00235/CARNS1_N"/>
</dbReference>
<sequence length="412" mass="43928">MKREIIFVEASTTGAGSRAQQLAHAEGLNVTLLTRDRGRYGADVLSSADNIFFCDTNKHAEVVRIVRQRGLNSSIAAVTTTADMYVPQAALAAQEMSLPGLGYEAALRARNKHLMRLALAERAPEHNVPFFLALNPDEAVAAAQQLNYPLVVKPQEENDGVGVRLIHNESQLTDYMATARSFTRNSAGQGSPPGILMEAYIAGTEFSVETIQFCAGPCQVIGVTTKEMTGLKRNHFIEAGHSFPYVGPEAAALAAATCRVLNALDICHGAVHTECRVDGEDIRIMEINPRLAGGKIGSHLIEMATGLSAVQAVLDAALGKTLEWRCAESKGAAIHFIWTERPGIFRGIKNTAQLLAMPGIVSVAPIAKFGAHVRPPTSNGDHVAEILAVGQTATTANARAKAAHASARLILD</sequence>
<keyword evidence="7" id="KW-1185">Reference proteome</keyword>
<gene>
    <name evidence="6" type="ORF">AU381_11440</name>
</gene>
<organism evidence="6 7">
    <name type="scientific">Sinorhizobium glycinis</name>
    <dbReference type="NCBI Taxonomy" id="1472378"/>
    <lineage>
        <taxon>Bacteria</taxon>
        <taxon>Pseudomonadati</taxon>
        <taxon>Pseudomonadota</taxon>
        <taxon>Alphaproteobacteria</taxon>
        <taxon>Hyphomicrobiales</taxon>
        <taxon>Rhizobiaceae</taxon>
        <taxon>Sinorhizobium/Ensifer group</taxon>
        <taxon>Sinorhizobium</taxon>
    </lineage>
</organism>
<dbReference type="Pfam" id="PF13535">
    <property type="entry name" value="ATP-grasp_4"/>
    <property type="match status" value="1"/>
</dbReference>
<dbReference type="Gene3D" id="3.30.470.20">
    <property type="entry name" value="ATP-grasp fold, B domain"/>
    <property type="match status" value="1"/>
</dbReference>
<evidence type="ECO:0000256" key="1">
    <source>
        <dbReference type="ARBA" id="ARBA00022598"/>
    </source>
</evidence>
<evidence type="ECO:0000256" key="3">
    <source>
        <dbReference type="ARBA" id="ARBA00022840"/>
    </source>
</evidence>
<dbReference type="PANTHER" id="PTHR43585:SF2">
    <property type="entry name" value="ATP-GRASP ENZYME FSQD"/>
    <property type="match status" value="1"/>
</dbReference>
<dbReference type="AlphaFoldDB" id="A0A178XJW8"/>
<dbReference type="InterPro" id="IPR040570">
    <property type="entry name" value="LAL_C2"/>
</dbReference>
<feature type="domain" description="ATP-grasp" evidence="5">
    <location>
        <begin position="117"/>
        <end position="318"/>
    </location>
</feature>
<evidence type="ECO:0000256" key="2">
    <source>
        <dbReference type="ARBA" id="ARBA00022741"/>
    </source>
</evidence>
<evidence type="ECO:0000313" key="6">
    <source>
        <dbReference type="EMBL" id="OAP35530.1"/>
    </source>
</evidence>
<evidence type="ECO:0000256" key="4">
    <source>
        <dbReference type="PROSITE-ProRule" id="PRU00409"/>
    </source>
</evidence>
<protein>
    <submittedName>
        <fullName evidence="6">Pyridoxal-phosphate dependent enzyme</fullName>
    </submittedName>
</protein>
<evidence type="ECO:0000313" key="7">
    <source>
        <dbReference type="Proteomes" id="UP000094025"/>
    </source>
</evidence>
<dbReference type="GeneID" id="48977432"/>
<proteinExistence type="predicted"/>
<dbReference type="Pfam" id="PF18130">
    <property type="entry name" value="ATPgrasp_N"/>
    <property type="match status" value="1"/>
</dbReference>
<keyword evidence="1" id="KW-0436">Ligase</keyword>
<dbReference type="InterPro" id="IPR052032">
    <property type="entry name" value="ATP-dep_AA_Ligase"/>
</dbReference>
<dbReference type="PANTHER" id="PTHR43585">
    <property type="entry name" value="FUMIPYRROLE BIOSYNTHESIS PROTEIN C"/>
    <property type="match status" value="1"/>
</dbReference>
<dbReference type="GO" id="GO:0005524">
    <property type="term" value="F:ATP binding"/>
    <property type="evidence" value="ECO:0007669"/>
    <property type="project" value="UniProtKB-UniRule"/>
</dbReference>
<dbReference type="EMBL" id="LPUX01000066">
    <property type="protein sequence ID" value="OAP35530.1"/>
    <property type="molecule type" value="Genomic_DNA"/>
</dbReference>
<dbReference type="OrthoDB" id="9765608at2"/>
<reference evidence="6 7" key="1">
    <citation type="journal article" date="2016" name="Int. J. Syst. Evol. Microbiol.">
        <title>Ensifer glycinis sp. nov., an novel rhizobial species associated with Glycine spp.</title>
        <authorList>
            <person name="Yan H."/>
            <person name="Yan J."/>
            <person name="Sui X.H."/>
            <person name="Wang E.T."/>
            <person name="Chen W.X."/>
            <person name="Zhang X.X."/>
            <person name="Chen W.F."/>
        </authorList>
    </citation>
    <scope>NUCLEOTIDE SEQUENCE [LARGE SCALE GENOMIC DNA]</scope>
    <source>
        <strain evidence="6 7">CCBAU 23380</strain>
    </source>
</reference>
<dbReference type="STRING" id="1472378.AU381_11440"/>
<dbReference type="Pfam" id="PF18603">
    <property type="entry name" value="LAL_C2"/>
    <property type="match status" value="1"/>
</dbReference>
<comment type="caution">
    <text evidence="6">The sequence shown here is derived from an EMBL/GenBank/DDBJ whole genome shotgun (WGS) entry which is preliminary data.</text>
</comment>
<dbReference type="PROSITE" id="PS50975">
    <property type="entry name" value="ATP_GRASP"/>
    <property type="match status" value="1"/>
</dbReference>
<dbReference type="RefSeq" id="WP_014857770.1">
    <property type="nucleotide sequence ID" value="NZ_LPUX01000066.1"/>
</dbReference>
<dbReference type="SUPFAM" id="SSF56059">
    <property type="entry name" value="Glutathione synthetase ATP-binding domain-like"/>
    <property type="match status" value="1"/>
</dbReference>
<dbReference type="Proteomes" id="UP000094025">
    <property type="component" value="Unassembled WGS sequence"/>
</dbReference>
<keyword evidence="3 4" id="KW-0067">ATP-binding</keyword>
<evidence type="ECO:0000259" key="5">
    <source>
        <dbReference type="PROSITE" id="PS50975"/>
    </source>
</evidence>
<accession>A0A178XJW8</accession>
<dbReference type="GO" id="GO:0046872">
    <property type="term" value="F:metal ion binding"/>
    <property type="evidence" value="ECO:0007669"/>
    <property type="project" value="InterPro"/>
</dbReference>
<dbReference type="GO" id="GO:0016874">
    <property type="term" value="F:ligase activity"/>
    <property type="evidence" value="ECO:0007669"/>
    <property type="project" value="UniProtKB-KW"/>
</dbReference>
<dbReference type="Gene3D" id="3.40.50.20">
    <property type="match status" value="1"/>
</dbReference>
<name>A0A178XJW8_9HYPH</name>